<dbReference type="InterPro" id="IPR003593">
    <property type="entry name" value="AAA+_ATPase"/>
</dbReference>
<dbReference type="InterPro" id="IPR036891">
    <property type="entry name" value="Signal_recog_part_SRP54_M_sf"/>
</dbReference>
<feature type="coiled-coil region" evidence="12">
    <location>
        <begin position="299"/>
        <end position="326"/>
    </location>
</feature>
<dbReference type="InterPro" id="IPR004780">
    <property type="entry name" value="SRP"/>
</dbReference>
<keyword evidence="5" id="KW-0378">Hydrolase</keyword>
<evidence type="ECO:0000256" key="12">
    <source>
        <dbReference type="SAM" id="Coils"/>
    </source>
</evidence>
<evidence type="ECO:0000313" key="17">
    <source>
        <dbReference type="Proteomes" id="UP001210120"/>
    </source>
</evidence>
<evidence type="ECO:0000256" key="6">
    <source>
        <dbReference type="ARBA" id="ARBA00022884"/>
    </source>
</evidence>
<dbReference type="Pfam" id="PF02978">
    <property type="entry name" value="SRP_SPB"/>
    <property type="match status" value="1"/>
</dbReference>
<keyword evidence="4" id="KW-0547">Nucleotide-binding</keyword>
<keyword evidence="6" id="KW-0694">RNA-binding</keyword>
<dbReference type="Proteomes" id="UP001210120">
    <property type="component" value="Chromosome"/>
</dbReference>
<evidence type="ECO:0000256" key="8">
    <source>
        <dbReference type="ARBA" id="ARBA00023135"/>
    </source>
</evidence>
<feature type="domain" description="SRP54-type proteins GTP-binding" evidence="14">
    <location>
        <begin position="101"/>
        <end position="298"/>
    </location>
</feature>
<evidence type="ECO:0000256" key="2">
    <source>
        <dbReference type="ARBA" id="ARBA00005450"/>
    </source>
</evidence>
<protein>
    <recommendedName>
        <fullName evidence="10">signal-recognition-particle GTPase</fullName>
        <ecNumber evidence="10">3.6.5.4</ecNumber>
    </recommendedName>
</protein>
<dbReference type="PANTHER" id="PTHR11564">
    <property type="entry name" value="SIGNAL RECOGNITION PARTICLE 54K PROTEIN SRP54"/>
    <property type="match status" value="1"/>
</dbReference>
<dbReference type="SMART" id="SM00962">
    <property type="entry name" value="SRP54"/>
    <property type="match status" value="1"/>
</dbReference>
<evidence type="ECO:0000256" key="3">
    <source>
        <dbReference type="ARBA" id="ARBA00022490"/>
    </source>
</evidence>
<evidence type="ECO:0000256" key="1">
    <source>
        <dbReference type="ARBA" id="ARBA00004496"/>
    </source>
</evidence>
<evidence type="ECO:0000256" key="7">
    <source>
        <dbReference type="ARBA" id="ARBA00023134"/>
    </source>
</evidence>
<evidence type="ECO:0000256" key="10">
    <source>
        <dbReference type="ARBA" id="ARBA00035672"/>
    </source>
</evidence>
<evidence type="ECO:0000256" key="5">
    <source>
        <dbReference type="ARBA" id="ARBA00022801"/>
    </source>
</evidence>
<comment type="similarity">
    <text evidence="2">Belongs to the GTP-binding SRP family. SRP54 subfamily.</text>
</comment>
<name>A0ABY7M3E0_9MOLU</name>
<dbReference type="EMBL" id="CP115156">
    <property type="protein sequence ID" value="WBL31604.1"/>
    <property type="molecule type" value="Genomic_DNA"/>
</dbReference>
<dbReference type="SMART" id="SM00963">
    <property type="entry name" value="SRP54_N"/>
    <property type="match status" value="1"/>
</dbReference>
<dbReference type="InterPro" id="IPR022941">
    <property type="entry name" value="SRP54"/>
</dbReference>
<comment type="subcellular location">
    <subcellularLocation>
        <location evidence="1">Cytoplasm</location>
    </subcellularLocation>
</comment>
<dbReference type="EC" id="3.6.5.4" evidence="10"/>
<keyword evidence="12" id="KW-0175">Coiled coil</keyword>
<evidence type="ECO:0000256" key="11">
    <source>
        <dbReference type="ARBA" id="ARBA00048027"/>
    </source>
</evidence>
<dbReference type="SMART" id="SM00382">
    <property type="entry name" value="AAA"/>
    <property type="match status" value="1"/>
</dbReference>
<evidence type="ECO:0000259" key="15">
    <source>
        <dbReference type="SMART" id="SM00963"/>
    </source>
</evidence>
<keyword evidence="17" id="KW-1185">Reference proteome</keyword>
<dbReference type="InterPro" id="IPR013822">
    <property type="entry name" value="Signal_recog_particl_SRP54_hlx"/>
</dbReference>
<dbReference type="InterPro" id="IPR036225">
    <property type="entry name" value="SRP/SRP_N"/>
</dbReference>
<feature type="domain" description="Signal recognition particle SRP54 helical bundle" evidence="15">
    <location>
        <begin position="1"/>
        <end position="85"/>
    </location>
</feature>
<feature type="domain" description="AAA+ ATPase" evidence="13">
    <location>
        <begin position="100"/>
        <end position="274"/>
    </location>
</feature>
<evidence type="ECO:0000256" key="4">
    <source>
        <dbReference type="ARBA" id="ARBA00022741"/>
    </source>
</evidence>
<keyword evidence="3" id="KW-0963">Cytoplasm</keyword>
<dbReference type="Pfam" id="PF00448">
    <property type="entry name" value="SRP54"/>
    <property type="match status" value="1"/>
</dbReference>
<dbReference type="Gene3D" id="3.40.50.300">
    <property type="entry name" value="P-loop containing nucleotide triphosphate hydrolases"/>
    <property type="match status" value="1"/>
</dbReference>
<dbReference type="SUPFAM" id="SSF52540">
    <property type="entry name" value="P-loop containing nucleoside triphosphate hydrolases"/>
    <property type="match status" value="1"/>
</dbReference>
<dbReference type="Pfam" id="PF02881">
    <property type="entry name" value="SRP54_N"/>
    <property type="match status" value="1"/>
</dbReference>
<reference evidence="16" key="1">
    <citation type="submission" date="2022-12" db="EMBL/GenBank/DDBJ databases">
        <title>Genomic Characterization of Candidatus Phytoplasma sacchari in China.</title>
        <authorList>
            <person name="Zhang R.-Y."/>
        </authorList>
    </citation>
    <scope>NUCLEOTIDE SEQUENCE [LARGE SCALE GENOMIC DNA]</scope>
    <source>
        <strain evidence="16">SCWL1</strain>
    </source>
</reference>
<dbReference type="SUPFAM" id="SSF47364">
    <property type="entry name" value="Domain of the SRP/SRP receptor G-proteins"/>
    <property type="match status" value="1"/>
</dbReference>
<sequence>MSFLNEGLQKIINKIKNKKYIQEKDIELIMKDISLSFIKADVNYEVVTEFNKLIQKKALGNTLLKGLNPQQQIIKIIKDTLIEILGSKEINLNLNKNKENLNTILLIGLQGSGKTTTAGKLSLFIKNKLNKKVLIIAGDIYRLAAIDQLTQIGKKINIEVFFQKNKKISQIIENGFNYAFKNKFDTVIIDTAGRLTIDNMMIQELKNITKQTLPSEILIVSDAILGQESVNIVKNFNEQIKATGVILTKMDADIKGGAALSIRYMTKLPIKFISSSEKYNDDNFEIFYPERIASRILGMGDILTLIENVEEKINSEEEKKTLEKILKKEYNYNDLKKQLKIIKKMGSFKKILNFIPGISSQIKTMPILDTNILKKFESIIDSMTIKERIYPNLIEFNNRRRKRIAMGSGNKIQDVENLIIFIKKQKEISNKISNFNDKDLENLKNSENFFDNFLK</sequence>
<keyword evidence="8" id="KW-0733">Signal recognition particle</keyword>
<dbReference type="Gene3D" id="1.20.120.140">
    <property type="entry name" value="Signal recognition particle SRP54, nucleotide-binding domain"/>
    <property type="match status" value="1"/>
</dbReference>
<dbReference type="InterPro" id="IPR042101">
    <property type="entry name" value="SRP54_N_sf"/>
</dbReference>
<dbReference type="SUPFAM" id="SSF47446">
    <property type="entry name" value="Signal peptide-binding domain"/>
    <property type="match status" value="1"/>
</dbReference>
<evidence type="ECO:0000256" key="9">
    <source>
        <dbReference type="ARBA" id="ARBA00023274"/>
    </source>
</evidence>
<accession>A0ABY7M3E0</accession>
<dbReference type="NCBIfam" id="TIGR00959">
    <property type="entry name" value="ffh"/>
    <property type="match status" value="1"/>
</dbReference>
<dbReference type="InterPro" id="IPR004125">
    <property type="entry name" value="Signal_recog_particle_SRP54_M"/>
</dbReference>
<evidence type="ECO:0000313" key="16">
    <source>
        <dbReference type="EMBL" id="WBL31604.1"/>
    </source>
</evidence>
<comment type="catalytic activity">
    <reaction evidence="11">
        <text>GTP + H2O = GDP + phosphate + H(+)</text>
        <dbReference type="Rhea" id="RHEA:19669"/>
        <dbReference type="ChEBI" id="CHEBI:15377"/>
        <dbReference type="ChEBI" id="CHEBI:15378"/>
        <dbReference type="ChEBI" id="CHEBI:37565"/>
        <dbReference type="ChEBI" id="CHEBI:43474"/>
        <dbReference type="ChEBI" id="CHEBI:58189"/>
        <dbReference type="EC" id="3.6.5.4"/>
    </reaction>
</comment>
<evidence type="ECO:0000259" key="14">
    <source>
        <dbReference type="SMART" id="SM00962"/>
    </source>
</evidence>
<gene>
    <name evidence="16" type="primary">ffh</name>
    <name evidence="16" type="ORF">O7R10_00890</name>
</gene>
<proteinExistence type="inferred from homology"/>
<evidence type="ECO:0000259" key="13">
    <source>
        <dbReference type="SMART" id="SM00382"/>
    </source>
</evidence>
<keyword evidence="7" id="KW-0342">GTP-binding</keyword>
<organism evidence="16 17">
    <name type="scientific">Candidatus Phytoplasma sacchari</name>
    <dbReference type="NCBI Taxonomy" id="2609813"/>
    <lineage>
        <taxon>Bacteria</taxon>
        <taxon>Bacillati</taxon>
        <taxon>Mycoplasmatota</taxon>
        <taxon>Mollicutes</taxon>
        <taxon>Acholeplasmatales</taxon>
        <taxon>Acholeplasmataceae</taxon>
        <taxon>Candidatus Phytoplasma</taxon>
        <taxon>16SrXI (Rice yellow dwarf group)</taxon>
    </lineage>
</organism>
<dbReference type="InterPro" id="IPR000897">
    <property type="entry name" value="SRP54_GTPase_dom"/>
</dbReference>
<keyword evidence="9" id="KW-0687">Ribonucleoprotein</keyword>
<dbReference type="PANTHER" id="PTHR11564:SF5">
    <property type="entry name" value="SIGNAL RECOGNITION PARTICLE SUBUNIT SRP54"/>
    <property type="match status" value="1"/>
</dbReference>
<dbReference type="InterPro" id="IPR027417">
    <property type="entry name" value="P-loop_NTPase"/>
</dbReference>
<dbReference type="Gene3D" id="1.10.260.30">
    <property type="entry name" value="Signal recognition particle, SRP54 subunit, M-domain"/>
    <property type="match status" value="1"/>
</dbReference>